<protein>
    <submittedName>
        <fullName evidence="1">Polymerase (DNA directed), epsilon 2</fullName>
    </submittedName>
</protein>
<keyword evidence="2" id="KW-1185">Reference proteome</keyword>
<evidence type="ECO:0000313" key="1">
    <source>
        <dbReference type="Ensembl" id="ENSHHUP00000084625.1"/>
    </source>
</evidence>
<dbReference type="GO" id="GO:0008622">
    <property type="term" value="C:epsilon DNA polymerase complex"/>
    <property type="evidence" value="ECO:0007669"/>
    <property type="project" value="InterPro"/>
</dbReference>
<dbReference type="Proteomes" id="UP000314982">
    <property type="component" value="Unassembled WGS sequence"/>
</dbReference>
<dbReference type="GO" id="GO:0042276">
    <property type="term" value="P:error-prone translesion synthesis"/>
    <property type="evidence" value="ECO:0007669"/>
    <property type="project" value="TreeGrafter"/>
</dbReference>
<reference evidence="2" key="1">
    <citation type="submission" date="2018-06" db="EMBL/GenBank/DDBJ databases">
        <title>Genome assembly of Danube salmon.</title>
        <authorList>
            <person name="Macqueen D.J."/>
            <person name="Gundappa M.K."/>
        </authorList>
    </citation>
    <scope>NUCLEOTIDE SEQUENCE [LARGE SCALE GENOMIC DNA]</scope>
</reference>
<sequence length="224" mass="25629">SSFLSGMMAVWSHGVYTRLLFVQMNVVPSGVWKLLPRMNQTCGGHQFFFLGLGYPAMPPTRFIFCGNFSSAPYGKKQIKSLKGKMILSNSFFFISRFVFVPGPEDPGPNHITKEFRQRVPFCVHYEPIIQNYLVNNICRNCVWLPSSNLDIPNHFVKTILSQGHLTPLPLYVSPVFWAYDYALRVYPDPFNISNTDCLCINPGFTFKVHYPSNRKVEDSKLQSL</sequence>
<proteinExistence type="predicted"/>
<name>A0A4W5RE76_9TELE</name>
<dbReference type="GO" id="GO:0006261">
    <property type="term" value="P:DNA-templated DNA replication"/>
    <property type="evidence" value="ECO:0007669"/>
    <property type="project" value="InterPro"/>
</dbReference>
<dbReference type="AlphaFoldDB" id="A0A4W5RE76"/>
<organism evidence="1 2">
    <name type="scientific">Hucho hucho</name>
    <name type="common">huchen</name>
    <dbReference type="NCBI Taxonomy" id="62062"/>
    <lineage>
        <taxon>Eukaryota</taxon>
        <taxon>Metazoa</taxon>
        <taxon>Chordata</taxon>
        <taxon>Craniata</taxon>
        <taxon>Vertebrata</taxon>
        <taxon>Euteleostomi</taxon>
        <taxon>Actinopterygii</taxon>
        <taxon>Neopterygii</taxon>
        <taxon>Teleostei</taxon>
        <taxon>Protacanthopterygii</taxon>
        <taxon>Salmoniformes</taxon>
        <taxon>Salmonidae</taxon>
        <taxon>Salmoninae</taxon>
        <taxon>Hucho</taxon>
    </lineage>
</organism>
<dbReference type="InterPro" id="IPR016266">
    <property type="entry name" value="POLE2"/>
</dbReference>
<accession>A0A4W5RE76</accession>
<dbReference type="Ensembl" id="ENSHHUT00000087269.1">
    <property type="protein sequence ID" value="ENSHHUP00000084625.1"/>
    <property type="gene ID" value="ENSHHUG00000049050.1"/>
</dbReference>
<reference evidence="1" key="3">
    <citation type="submission" date="2025-09" db="UniProtKB">
        <authorList>
            <consortium name="Ensembl"/>
        </authorList>
    </citation>
    <scope>IDENTIFICATION</scope>
</reference>
<evidence type="ECO:0000313" key="2">
    <source>
        <dbReference type="Proteomes" id="UP000314982"/>
    </source>
</evidence>
<dbReference type="PANTHER" id="PTHR12708:SF0">
    <property type="entry name" value="DNA POLYMERASE EPSILON SUBUNIT 2"/>
    <property type="match status" value="1"/>
</dbReference>
<dbReference type="PANTHER" id="PTHR12708">
    <property type="entry name" value="DNA POLYMERASE EPSILON SUBUNIT B"/>
    <property type="match status" value="1"/>
</dbReference>
<dbReference type="STRING" id="62062.ENSHHUP00000084625"/>
<reference evidence="1" key="2">
    <citation type="submission" date="2025-08" db="UniProtKB">
        <authorList>
            <consortium name="Ensembl"/>
        </authorList>
    </citation>
    <scope>IDENTIFICATION</scope>
</reference>
<dbReference type="GeneTree" id="ENSGT00390000012435"/>
<dbReference type="GO" id="GO:0003677">
    <property type="term" value="F:DNA binding"/>
    <property type="evidence" value="ECO:0007669"/>
    <property type="project" value="InterPro"/>
</dbReference>